<feature type="transmembrane region" description="Helical" evidence="5">
    <location>
        <begin position="342"/>
        <end position="367"/>
    </location>
</feature>
<dbReference type="GeneID" id="93075044"/>
<evidence type="ECO:0000259" key="6">
    <source>
        <dbReference type="PROSITE" id="PS51012"/>
    </source>
</evidence>
<keyword evidence="4 5" id="KW-0472">Membrane</keyword>
<dbReference type="InterPro" id="IPR013525">
    <property type="entry name" value="ABC2_TM"/>
</dbReference>
<name>A0A0H3J9U6_CLOPA</name>
<feature type="transmembrane region" description="Helical" evidence="5">
    <location>
        <begin position="21"/>
        <end position="43"/>
    </location>
</feature>
<evidence type="ECO:0000313" key="10">
    <source>
        <dbReference type="Proteomes" id="UP000030905"/>
    </source>
</evidence>
<dbReference type="Pfam" id="PF12698">
    <property type="entry name" value="ABC2_membrane_3"/>
    <property type="match status" value="1"/>
</dbReference>
<keyword evidence="10" id="KW-1185">Reference proteome</keyword>
<feature type="transmembrane region" description="Helical" evidence="5">
    <location>
        <begin position="289"/>
        <end position="310"/>
    </location>
</feature>
<sequence length="372" mass="40473">MSVLIIAFKSIKQTFRNKKALAMGLLFPIVLIFILGTVLSAAFSDSSTFKNISVAYIKQDNGDLSKGFDNFIDKGNSIGIKYSKVNTEEKGIKAVKNGNFTAFIEINNNGIKLYKSDLAGIQGSVLESIMQSFLQRYGAVIEIAKVNPSALEEINNNASYEGLVKNISLNDKTKPEAMDYYAVTMLTLIILYSSMNGMQSIVGERTGKTQDRLFCAPISKYNILIGKILGNIIYSAVQIAIIIAFSKFVFHAYWGDHLGTIFVIALAESVMTVSIGAGLSFIIKDTGALSGLLSMLSTILAFLGGGYFPLDGMGKSMQMVANISPIKWINEAMFKVIYSNDFSSVGIAIFISLLISVIFIAISSLGYRKEAV</sequence>
<dbReference type="PANTHER" id="PTHR43027:SF1">
    <property type="entry name" value="DOXORUBICIN RESISTANCE ABC TRANSPORTER PERMEASE PROTEIN DRRC-RELATED"/>
    <property type="match status" value="1"/>
</dbReference>
<evidence type="ECO:0000256" key="5">
    <source>
        <dbReference type="SAM" id="Phobius"/>
    </source>
</evidence>
<reference evidence="8" key="2">
    <citation type="submission" date="2015-10" db="EMBL/GenBank/DDBJ databases">
        <title>Improved Draft Genome Sequence of Clostridium pasteurianum Strain ATCC 6013 (DSM 525) Using a Hybrid Next-Generation Sequencing Approach.</title>
        <authorList>
            <person name="Pyne M.E."/>
            <person name="Utturkar S.M."/>
            <person name="Brown S.D."/>
            <person name="Moo-Young M."/>
            <person name="Chung D.A."/>
            <person name="Chou P.C."/>
        </authorList>
    </citation>
    <scope>NUCLEOTIDE SEQUENCE</scope>
    <source>
        <strain evidence="8">ATCC 6013</strain>
    </source>
</reference>
<dbReference type="PROSITE" id="PS51012">
    <property type="entry name" value="ABC_TM2"/>
    <property type="match status" value="1"/>
</dbReference>
<dbReference type="Proteomes" id="UP000030905">
    <property type="component" value="Chromosome"/>
</dbReference>
<dbReference type="AlphaFoldDB" id="A0A0H3J9U6"/>
<dbReference type="KEGG" id="cpat:CLPA_c29220"/>
<protein>
    <submittedName>
        <fullName evidence="7">ABC-type multidrug transport system, permease component</fullName>
    </submittedName>
</protein>
<dbReference type="RefSeq" id="WP_003443233.1">
    <property type="nucleotide sequence ID" value="NZ_ANZB01000003.1"/>
</dbReference>
<accession>A0A0H3J9U6</accession>
<dbReference type="GO" id="GO:0140359">
    <property type="term" value="F:ABC-type transporter activity"/>
    <property type="evidence" value="ECO:0007669"/>
    <property type="project" value="InterPro"/>
</dbReference>
<dbReference type="KEGG" id="cpae:CPAST_c29220"/>
<keyword evidence="3 5" id="KW-1133">Transmembrane helix</keyword>
<gene>
    <name evidence="7" type="ORF">CLPA_c29220</name>
    <name evidence="8" type="ORF">CP6013_00263</name>
</gene>
<keyword evidence="2 5" id="KW-0812">Transmembrane</keyword>
<dbReference type="InterPro" id="IPR047817">
    <property type="entry name" value="ABC2_TM_bact-type"/>
</dbReference>
<dbReference type="eggNOG" id="COG0842">
    <property type="taxonomic scope" value="Bacteria"/>
</dbReference>
<evidence type="ECO:0000256" key="3">
    <source>
        <dbReference type="ARBA" id="ARBA00022989"/>
    </source>
</evidence>
<evidence type="ECO:0000313" key="7">
    <source>
        <dbReference type="EMBL" id="AJA52976.1"/>
    </source>
</evidence>
<dbReference type="Gene3D" id="3.40.1710.10">
    <property type="entry name" value="abc type-2 transporter like domain"/>
    <property type="match status" value="1"/>
</dbReference>
<organism evidence="7 10">
    <name type="scientific">Clostridium pasteurianum DSM 525 = ATCC 6013</name>
    <dbReference type="NCBI Taxonomy" id="1262449"/>
    <lineage>
        <taxon>Bacteria</taxon>
        <taxon>Bacillati</taxon>
        <taxon>Bacillota</taxon>
        <taxon>Clostridia</taxon>
        <taxon>Eubacteriales</taxon>
        <taxon>Clostridiaceae</taxon>
        <taxon>Clostridium</taxon>
    </lineage>
</organism>
<evidence type="ECO:0000256" key="4">
    <source>
        <dbReference type="ARBA" id="ARBA00023136"/>
    </source>
</evidence>
<feature type="transmembrane region" description="Helical" evidence="5">
    <location>
        <begin position="180"/>
        <end position="198"/>
    </location>
</feature>
<reference evidence="7 10" key="1">
    <citation type="journal article" date="2015" name="Genome Announc.">
        <title>Complete Genome Sequence of the Nitrogen-Fixing and Solvent-Producing Clostridium pasteurianum DSM 525.</title>
        <authorList>
            <person name="Poehlein A."/>
            <person name="Grosse-Honebrink A."/>
            <person name="Zhang Y."/>
            <person name="Minton N.P."/>
            <person name="Daniel R."/>
        </authorList>
    </citation>
    <scope>NUCLEOTIDE SEQUENCE [LARGE SCALE GENOMIC DNA]</scope>
    <source>
        <strain evidence="7">DSM 525</strain>
        <strain evidence="10">DSM 525 / ATCC 6013</strain>
    </source>
</reference>
<dbReference type="GO" id="GO:0016020">
    <property type="term" value="C:membrane"/>
    <property type="evidence" value="ECO:0007669"/>
    <property type="project" value="UniProtKB-SubCell"/>
</dbReference>
<evidence type="ECO:0000313" key="9">
    <source>
        <dbReference type="Proteomes" id="UP000028042"/>
    </source>
</evidence>
<feature type="domain" description="ABC transmembrane type-2" evidence="6">
    <location>
        <begin position="144"/>
        <end position="370"/>
    </location>
</feature>
<dbReference type="EMBL" id="JPGY02000001">
    <property type="protein sequence ID" value="KRU11016.1"/>
    <property type="molecule type" value="Genomic_DNA"/>
</dbReference>
<feature type="transmembrane region" description="Helical" evidence="5">
    <location>
        <begin position="260"/>
        <end position="282"/>
    </location>
</feature>
<feature type="transmembrane region" description="Helical" evidence="5">
    <location>
        <begin position="228"/>
        <end position="254"/>
    </location>
</feature>
<reference evidence="8 9" key="3">
    <citation type="journal article" name="Genome Announc.">
        <title>Improved Draft Genome Sequence of Clostridium pasteurianum Strain ATCC 6013 (DSM 525) Using a Hybrid Next-Generation Sequencing Approach.</title>
        <authorList>
            <person name="Pyne M.E."/>
            <person name="Utturkar S."/>
            <person name="Brown S.D."/>
            <person name="Moo-Young M."/>
            <person name="Chung D.A."/>
            <person name="Chou C.P."/>
        </authorList>
    </citation>
    <scope>NUCLEOTIDE SEQUENCE [LARGE SCALE GENOMIC DNA]</scope>
    <source>
        <strain evidence="8 9">ATCC 6013</strain>
    </source>
</reference>
<dbReference type="Proteomes" id="UP000028042">
    <property type="component" value="Unassembled WGS sequence"/>
</dbReference>
<dbReference type="PATRIC" id="fig|1262449.3.peg.1368"/>
<dbReference type="PANTHER" id="PTHR43027">
    <property type="entry name" value="DOXORUBICIN RESISTANCE ABC TRANSPORTER PERMEASE PROTEIN DRRC-RELATED"/>
    <property type="match status" value="1"/>
</dbReference>
<dbReference type="EMBL" id="CP009268">
    <property type="protein sequence ID" value="AJA52976.1"/>
    <property type="molecule type" value="Genomic_DNA"/>
</dbReference>
<comment type="subcellular location">
    <subcellularLocation>
        <location evidence="1">Membrane</location>
        <topology evidence="1">Multi-pass membrane protein</topology>
    </subcellularLocation>
</comment>
<proteinExistence type="predicted"/>
<dbReference type="InterPro" id="IPR052902">
    <property type="entry name" value="ABC-2_transporter"/>
</dbReference>
<evidence type="ECO:0000256" key="2">
    <source>
        <dbReference type="ARBA" id="ARBA00022692"/>
    </source>
</evidence>
<evidence type="ECO:0000313" key="8">
    <source>
        <dbReference type="EMBL" id="KRU11016.1"/>
    </source>
</evidence>
<evidence type="ECO:0000256" key="1">
    <source>
        <dbReference type="ARBA" id="ARBA00004141"/>
    </source>
</evidence>